<dbReference type="eggNOG" id="ENOG502RYVU">
    <property type="taxonomic scope" value="Eukaryota"/>
</dbReference>
<organism evidence="1 2">
    <name type="scientific">Lachancea thermotolerans (strain ATCC 56472 / CBS 6340 / NRRL Y-8284)</name>
    <name type="common">Yeast</name>
    <name type="synonym">Kluyveromyces thermotolerans</name>
    <dbReference type="NCBI Taxonomy" id="559295"/>
    <lineage>
        <taxon>Eukaryota</taxon>
        <taxon>Fungi</taxon>
        <taxon>Dikarya</taxon>
        <taxon>Ascomycota</taxon>
        <taxon>Saccharomycotina</taxon>
        <taxon>Saccharomycetes</taxon>
        <taxon>Saccharomycetales</taxon>
        <taxon>Saccharomycetaceae</taxon>
        <taxon>Lachancea</taxon>
    </lineage>
</organism>
<dbReference type="EMBL" id="CU928170">
    <property type="protein sequence ID" value="CAR24234.1"/>
    <property type="molecule type" value="Genomic_DNA"/>
</dbReference>
<protein>
    <submittedName>
        <fullName evidence="1">KLTH0F10802p</fullName>
    </submittedName>
</protein>
<dbReference type="OrthoDB" id="4061106at2759"/>
<evidence type="ECO:0000313" key="2">
    <source>
        <dbReference type="Proteomes" id="UP000002036"/>
    </source>
</evidence>
<accession>C5DL83</accession>
<name>C5DL83_LACTC</name>
<dbReference type="AlphaFoldDB" id="C5DL83"/>
<dbReference type="GeneID" id="8292883"/>
<keyword evidence="2" id="KW-1185">Reference proteome</keyword>
<sequence>MLRAGSRRYLSKFQSADSKLDEYYKYFATQASLRPWIYRPKNANTLLAMDLKDSESDAPLKPRAPVRPLSKQVLNTYIWSAQEASQLLSLLRKWTSLTTRKRGVWDYFTAEHIQNILFASTFKLGKLSSFLQHLYMWKPLFAEAGNDRVFDVEHFFNSLVTCQLHRNAVRELGDANVAEKKLLNAWHQVSVKENKTGLTSYLVSALAKQQGFPEVKLPGLADADVLLPHIDLGATKSGKIAAFASKHRFLYLMARTIDEYGTPSEPISSFIQNYQAAQKSLGQNDVYQEYVVIARRLNSEPHAPTVTAPHPADDQ</sequence>
<evidence type="ECO:0000313" key="1">
    <source>
        <dbReference type="EMBL" id="CAR24234.1"/>
    </source>
</evidence>
<dbReference type="InParanoid" id="C5DL83"/>
<reference evidence="1 2" key="1">
    <citation type="journal article" date="2009" name="Genome Res.">
        <title>Comparative genomics of protoploid Saccharomycetaceae.</title>
        <authorList>
            <consortium name="The Genolevures Consortium"/>
            <person name="Souciet J.-L."/>
            <person name="Dujon B."/>
            <person name="Gaillardin C."/>
            <person name="Johnston M."/>
            <person name="Baret P.V."/>
            <person name="Cliften P."/>
            <person name="Sherman D.J."/>
            <person name="Weissenbach J."/>
            <person name="Westhof E."/>
            <person name="Wincker P."/>
            <person name="Jubin C."/>
            <person name="Poulain J."/>
            <person name="Barbe V."/>
            <person name="Segurens B."/>
            <person name="Artiguenave F."/>
            <person name="Anthouard V."/>
            <person name="Vacherie B."/>
            <person name="Val M.-E."/>
            <person name="Fulton R.S."/>
            <person name="Minx P."/>
            <person name="Wilson R."/>
            <person name="Durrens P."/>
            <person name="Jean G."/>
            <person name="Marck C."/>
            <person name="Martin T."/>
            <person name="Nikolski M."/>
            <person name="Rolland T."/>
            <person name="Seret M.-L."/>
            <person name="Casaregola S."/>
            <person name="Despons L."/>
            <person name="Fairhead C."/>
            <person name="Fischer G."/>
            <person name="Lafontaine I."/>
            <person name="Leh V."/>
            <person name="Lemaire M."/>
            <person name="de Montigny J."/>
            <person name="Neuveglise C."/>
            <person name="Thierry A."/>
            <person name="Blanc-Lenfle I."/>
            <person name="Bleykasten C."/>
            <person name="Diffels J."/>
            <person name="Fritsch E."/>
            <person name="Frangeul L."/>
            <person name="Goeffon A."/>
            <person name="Jauniaux N."/>
            <person name="Kachouri-Lafond R."/>
            <person name="Payen C."/>
            <person name="Potier S."/>
            <person name="Pribylova L."/>
            <person name="Ozanne C."/>
            <person name="Richard G.-F."/>
            <person name="Sacerdot C."/>
            <person name="Straub M.-L."/>
            <person name="Talla E."/>
        </authorList>
    </citation>
    <scope>NUCLEOTIDE SEQUENCE [LARGE SCALE GENOMIC DNA]</scope>
    <source>
        <strain evidence="2">ATCC 56472 / CBS 6340 / NRRL Y-8284</strain>
    </source>
</reference>
<gene>
    <name evidence="1" type="ordered locus">KLTH0F10802g</name>
</gene>
<dbReference type="KEGG" id="lth:KLTH0F10802g"/>
<dbReference type="OMA" id="YRPKNAN"/>
<dbReference type="RefSeq" id="XP_002554671.1">
    <property type="nucleotide sequence ID" value="XM_002554625.1"/>
</dbReference>
<dbReference type="HOGENOM" id="CLU_894829_0_0_1"/>
<dbReference type="Proteomes" id="UP000002036">
    <property type="component" value="Chromosome F"/>
</dbReference>
<dbReference type="CDD" id="cd23704">
    <property type="entry name" value="mS44"/>
    <property type="match status" value="1"/>
</dbReference>
<proteinExistence type="predicted"/>
<dbReference type="STRING" id="559295.C5DL83"/>
<dbReference type="InterPro" id="IPR059185">
    <property type="entry name" value="MRP13_sacc"/>
</dbReference>
<dbReference type="FunCoup" id="C5DL83">
    <property type="interactions" value="140"/>
</dbReference>